<comment type="catalytic activity">
    <reaction evidence="5">
        <text>N-terminal L-alanyl-[ribosomal protein bS18] + acetyl-CoA = N-terminal N(alpha)-acetyl-L-alanyl-[ribosomal protein bS18] + CoA + H(+)</text>
        <dbReference type="Rhea" id="RHEA:43756"/>
        <dbReference type="Rhea" id="RHEA-COMP:10676"/>
        <dbReference type="Rhea" id="RHEA-COMP:10677"/>
        <dbReference type="ChEBI" id="CHEBI:15378"/>
        <dbReference type="ChEBI" id="CHEBI:57287"/>
        <dbReference type="ChEBI" id="CHEBI:57288"/>
        <dbReference type="ChEBI" id="CHEBI:64718"/>
        <dbReference type="ChEBI" id="CHEBI:83683"/>
        <dbReference type="EC" id="2.3.1.266"/>
    </reaction>
</comment>
<evidence type="ECO:0000256" key="3">
    <source>
        <dbReference type="ARBA" id="ARBA00022679"/>
    </source>
</evidence>
<sequence>MEVEIVKMTEELIDDIMIVENLSFSVPWSRNAFLEEIKNNKFAVYIAAKVGGRAVGYAGMWKVLDEAHITNIAVHPEFRNAGIGSLLMETLIDMAKKEGITSMTLEVRKGNINAQRLYFKYGFTVEGIRKGYYSDNGEDALILWKNDL</sequence>
<keyword evidence="2 5" id="KW-0963">Cytoplasm</keyword>
<dbReference type="Gene3D" id="3.40.630.30">
    <property type="match status" value="1"/>
</dbReference>
<evidence type="ECO:0000256" key="5">
    <source>
        <dbReference type="RuleBase" id="RU363094"/>
    </source>
</evidence>
<comment type="similarity">
    <text evidence="1 5">Belongs to the acetyltransferase family. RimI subfamily.</text>
</comment>
<dbReference type="EMBL" id="NIOJ01000051">
    <property type="protein sequence ID" value="PNT96309.1"/>
    <property type="molecule type" value="Genomic_DNA"/>
</dbReference>
<dbReference type="AlphaFoldDB" id="A0A2K2EYR4"/>
<dbReference type="NCBIfam" id="TIGR01575">
    <property type="entry name" value="rimI"/>
    <property type="match status" value="1"/>
</dbReference>
<dbReference type="CDD" id="cd04301">
    <property type="entry name" value="NAT_SF"/>
    <property type="match status" value="1"/>
</dbReference>
<protein>
    <recommendedName>
        <fullName evidence="5">[Ribosomal protein bS18]-alanine N-acetyltransferase</fullName>
        <ecNumber evidence="5">2.3.1.266</ecNumber>
    </recommendedName>
</protein>
<keyword evidence="4" id="KW-0012">Acyltransferase</keyword>
<evidence type="ECO:0000313" key="7">
    <source>
        <dbReference type="EMBL" id="PNT96309.1"/>
    </source>
</evidence>
<evidence type="ECO:0000256" key="4">
    <source>
        <dbReference type="ARBA" id="ARBA00023315"/>
    </source>
</evidence>
<dbReference type="PANTHER" id="PTHR43420">
    <property type="entry name" value="ACETYLTRANSFERASE"/>
    <property type="match status" value="1"/>
</dbReference>
<dbReference type="InterPro" id="IPR050680">
    <property type="entry name" value="YpeA/RimI_acetyltransf"/>
</dbReference>
<dbReference type="GO" id="GO:0008999">
    <property type="term" value="F:protein-N-terminal-alanine acetyltransferase activity"/>
    <property type="evidence" value="ECO:0007669"/>
    <property type="project" value="UniProtKB-EC"/>
</dbReference>
<evidence type="ECO:0000256" key="1">
    <source>
        <dbReference type="ARBA" id="ARBA00005395"/>
    </source>
</evidence>
<comment type="caution">
    <text evidence="7">The sequence shown here is derived from an EMBL/GenBank/DDBJ whole genome shotgun (WGS) entry which is preliminary data.</text>
</comment>
<comment type="function">
    <text evidence="5">Acetylates the N-terminal alanine of ribosomal protein bS18.</text>
</comment>
<gene>
    <name evidence="7" type="primary">rimI</name>
    <name evidence="7" type="ORF">CDQ84_15485</name>
</gene>
<accession>A0A2K2EYR4</accession>
<dbReference type="Proteomes" id="UP000236151">
    <property type="component" value="Unassembled WGS sequence"/>
</dbReference>
<dbReference type="EC" id="2.3.1.266" evidence="5"/>
<dbReference type="InterPro" id="IPR006464">
    <property type="entry name" value="AcTrfase_RimI/Ard1"/>
</dbReference>
<dbReference type="PANTHER" id="PTHR43420:SF44">
    <property type="entry name" value="ACETYLTRANSFERASE YPEA"/>
    <property type="match status" value="1"/>
</dbReference>
<keyword evidence="8" id="KW-1185">Reference proteome</keyword>
<dbReference type="GO" id="GO:0005737">
    <property type="term" value="C:cytoplasm"/>
    <property type="evidence" value="ECO:0007669"/>
    <property type="project" value="UniProtKB-SubCell"/>
</dbReference>
<dbReference type="PROSITE" id="PS51186">
    <property type="entry name" value="GNAT"/>
    <property type="match status" value="1"/>
</dbReference>
<evidence type="ECO:0000256" key="2">
    <source>
        <dbReference type="ARBA" id="ARBA00022490"/>
    </source>
</evidence>
<dbReference type="InterPro" id="IPR000182">
    <property type="entry name" value="GNAT_dom"/>
</dbReference>
<dbReference type="SUPFAM" id="SSF55729">
    <property type="entry name" value="Acyl-CoA N-acyltransferases (Nat)"/>
    <property type="match status" value="1"/>
</dbReference>
<proteinExistence type="inferred from homology"/>
<evidence type="ECO:0000259" key="6">
    <source>
        <dbReference type="PROSITE" id="PS51186"/>
    </source>
</evidence>
<evidence type="ECO:0000313" key="8">
    <source>
        <dbReference type="Proteomes" id="UP000236151"/>
    </source>
</evidence>
<keyword evidence="3 7" id="KW-0808">Transferase</keyword>
<reference evidence="7 8" key="1">
    <citation type="submission" date="2017-06" db="EMBL/GenBank/DDBJ databases">
        <title>Investigating the central metabolism of Clostridium thermosuccinogenes.</title>
        <authorList>
            <person name="Koendjbiharie J.G."/>
            <person name="van Kranenburg R."/>
        </authorList>
    </citation>
    <scope>NUCLEOTIDE SEQUENCE [LARGE SCALE GENOMIC DNA]</scope>
    <source>
        <strain evidence="7 8">DSM 5806</strain>
    </source>
</reference>
<feature type="domain" description="N-acetyltransferase" evidence="6">
    <location>
        <begin position="3"/>
        <end position="148"/>
    </location>
</feature>
<dbReference type="OrthoDB" id="9794566at2"/>
<name>A0A2K2EYR4_9CLOT</name>
<comment type="subcellular location">
    <subcellularLocation>
        <location evidence="5">Cytoplasm</location>
    </subcellularLocation>
</comment>
<dbReference type="InterPro" id="IPR016181">
    <property type="entry name" value="Acyl_CoA_acyltransferase"/>
</dbReference>
<dbReference type="Pfam" id="PF00583">
    <property type="entry name" value="Acetyltransf_1"/>
    <property type="match status" value="1"/>
</dbReference>
<organism evidence="7 8">
    <name type="scientific">Clostridium thermosuccinogenes</name>
    <dbReference type="NCBI Taxonomy" id="84032"/>
    <lineage>
        <taxon>Bacteria</taxon>
        <taxon>Bacillati</taxon>
        <taxon>Bacillota</taxon>
        <taxon>Clostridia</taxon>
        <taxon>Eubacteriales</taxon>
        <taxon>Clostridiaceae</taxon>
        <taxon>Clostridium</taxon>
    </lineage>
</organism>
<dbReference type="KEGG" id="cthd:CDO33_17435"/>